<feature type="domain" description="LITAF" evidence="2">
    <location>
        <begin position="147"/>
        <end position="231"/>
    </location>
</feature>
<dbReference type="PROSITE" id="PS51837">
    <property type="entry name" value="LITAF"/>
    <property type="match status" value="1"/>
</dbReference>
<dbReference type="Proteomes" id="UP000717696">
    <property type="component" value="Unassembled WGS sequence"/>
</dbReference>
<dbReference type="Pfam" id="PF10601">
    <property type="entry name" value="zf-LITAF-like"/>
    <property type="match status" value="1"/>
</dbReference>
<feature type="region of interest" description="Disordered" evidence="1">
    <location>
        <begin position="1"/>
        <end position="49"/>
    </location>
</feature>
<comment type="caution">
    <text evidence="3">The sequence shown here is derived from an EMBL/GenBank/DDBJ whole genome shotgun (WGS) entry which is preliminary data.</text>
</comment>
<gene>
    <name evidence="3" type="ORF">B0J13DRAFT_527381</name>
</gene>
<evidence type="ECO:0000313" key="4">
    <source>
        <dbReference type="Proteomes" id="UP000717696"/>
    </source>
</evidence>
<evidence type="ECO:0000259" key="2">
    <source>
        <dbReference type="PROSITE" id="PS51837"/>
    </source>
</evidence>
<evidence type="ECO:0000256" key="1">
    <source>
        <dbReference type="SAM" id="MobiDB-lite"/>
    </source>
</evidence>
<protein>
    <recommendedName>
        <fullName evidence="2">LITAF domain-containing protein</fullName>
    </recommendedName>
</protein>
<name>A0A9P9EL83_9HYPO</name>
<dbReference type="OrthoDB" id="5599753at2759"/>
<dbReference type="AlphaFoldDB" id="A0A9P9EL83"/>
<proteinExistence type="predicted"/>
<keyword evidence="4" id="KW-1185">Reference proteome</keyword>
<sequence>MTQPRNCSEEMAQPRCPNSCTPRPVHDDAVSPLTDSSSPPTSVTTSPVIYTPTDSALSRFKPLLCRTNSNTECFSTGSSDLWCVQNTNLVGNIPLTVVVSDDPEPAGVENPVTGYHLPQLAYIDAPELENQDLDIYAGLGVVPSREPSTGTVTPLHLLGDQPDWIDCPFCERRARTVIKKKPSHLTHMQAAFLLVATGPGVAIPYAAKWCFNSRSIVKGQGCVCLQGTSKFKRTIKISRLDFVLPDLDGYRQLSGSRTWSPVSVIGKKYSRCH</sequence>
<accession>A0A9P9EL83</accession>
<reference evidence="3" key="1">
    <citation type="journal article" date="2021" name="Nat. Commun.">
        <title>Genetic determinants of endophytism in the Arabidopsis root mycobiome.</title>
        <authorList>
            <person name="Mesny F."/>
            <person name="Miyauchi S."/>
            <person name="Thiergart T."/>
            <person name="Pickel B."/>
            <person name="Atanasova L."/>
            <person name="Karlsson M."/>
            <person name="Huettel B."/>
            <person name="Barry K.W."/>
            <person name="Haridas S."/>
            <person name="Chen C."/>
            <person name="Bauer D."/>
            <person name="Andreopoulos W."/>
            <person name="Pangilinan J."/>
            <person name="LaButti K."/>
            <person name="Riley R."/>
            <person name="Lipzen A."/>
            <person name="Clum A."/>
            <person name="Drula E."/>
            <person name="Henrissat B."/>
            <person name="Kohler A."/>
            <person name="Grigoriev I.V."/>
            <person name="Martin F.M."/>
            <person name="Hacquard S."/>
        </authorList>
    </citation>
    <scope>NUCLEOTIDE SEQUENCE</scope>
    <source>
        <strain evidence="3">MPI-CAGE-AT-0021</strain>
    </source>
</reference>
<dbReference type="InterPro" id="IPR006629">
    <property type="entry name" value="LITAF"/>
</dbReference>
<organism evidence="3 4">
    <name type="scientific">Dactylonectria estremocensis</name>
    <dbReference type="NCBI Taxonomy" id="1079267"/>
    <lineage>
        <taxon>Eukaryota</taxon>
        <taxon>Fungi</taxon>
        <taxon>Dikarya</taxon>
        <taxon>Ascomycota</taxon>
        <taxon>Pezizomycotina</taxon>
        <taxon>Sordariomycetes</taxon>
        <taxon>Hypocreomycetidae</taxon>
        <taxon>Hypocreales</taxon>
        <taxon>Nectriaceae</taxon>
        <taxon>Dactylonectria</taxon>
    </lineage>
</organism>
<dbReference type="EMBL" id="JAGMUU010000014">
    <property type="protein sequence ID" value="KAH7139708.1"/>
    <property type="molecule type" value="Genomic_DNA"/>
</dbReference>
<evidence type="ECO:0000313" key="3">
    <source>
        <dbReference type="EMBL" id="KAH7139708.1"/>
    </source>
</evidence>
<feature type="compositionally biased region" description="Low complexity" evidence="1">
    <location>
        <begin position="30"/>
        <end position="49"/>
    </location>
</feature>